<keyword evidence="1" id="KW-0808">Transferase</keyword>
<sequence length="860" mass="93728">MSLLQNEDFITWQLRASYLSTIKDGVGDRLITLNSSVFNSPGFRTSGLSRSATAAHAHAIKRTYSPPIPVATAVASEYYQSGSKSGNSGEHGDNGDEIPEGERRIGLGLSDEEEGGMVTGVRDDTNTSVPLPARTSPGKKPRKRRQQNQLRKLPSHIEVDEDDSSDLSDDSDEGPGDTSRAVQQIQFTKMPVRNRAGSSPIRSSMRREGPKVLITSPSIRSNENHYRRNSLDTVQAVKPRARGDTITSSELSSDNDLDPDTTRRRQIHFQPEEEIIENADDASSEKLEEEIELEAAMASRMDENDEDSIAESVGSAMSSEFGVTAGSTTLLDRVAGGGTLGSSLLGKSAKDPHDTSPRKPRALSPILQRLAPSRPLSMVGTTSLITAMIRARTEGAVNPVEKYAAFSGKSDTATPLYIKVFIPTSATPDVPIDMPTVRESKDETQPGHTIVAQAIGLSLWRYGEDERKPAIAKDKLSVNHWHLRMMDDGEVDYDFPPLSRDKPLTDFTSNNNRAAASRGRSRSKPYDEFALVKATDDEFEENEKRFPKYSTAAAPPVAENPPAPAPTTPAPVGKGAAAGRANPILGQPFPSALDDASLIPADLPAVPTSHATPKVGDSKTIRVRHFDLESSSRTTTLNTSTDSYIAELLDSVCKKWGLDKGNFLLKVVGSNTIAPLDRTVEALGSISELELVRRRFGLGPLSLTGSPGSSSPNAPLLIEAQNLNSTTKKGKKAGRMLHPLAQQQDVIGGYYRRYHVTRKQSMSLTASSQRVLAFDHDYIHILPGESGRTLFESNAKTTSISFNDVVGSKISRRHPKSFRIVVLRGNDANEQKRYDFEAKNTIEATEIVEEIKKNMTNYQI</sequence>
<evidence type="ECO:0000313" key="1">
    <source>
        <dbReference type="EMBL" id="KAI2382700.1"/>
    </source>
</evidence>
<dbReference type="EMBL" id="JALBCA010000112">
    <property type="protein sequence ID" value="KAI2382700.1"/>
    <property type="molecule type" value="Genomic_DNA"/>
</dbReference>
<proteinExistence type="predicted"/>
<accession>A0ACB8UPN8</accession>
<comment type="caution">
    <text evidence="1">The sequence shown here is derived from an EMBL/GenBank/DDBJ whole genome shotgun (WGS) entry which is preliminary data.</text>
</comment>
<gene>
    <name evidence="1" type="primary">AVO1</name>
    <name evidence="1" type="ORF">LOY88_005796</name>
</gene>
<reference evidence="1" key="1">
    <citation type="journal article" date="2022" name="bioRxiv">
        <title>Population genetic analysis of Ophidiomyces ophidiicola, the causative agent of snake fungal disease, indicates recent introductions to the USA.</title>
        <authorList>
            <person name="Ladner J.T."/>
            <person name="Palmer J.M."/>
            <person name="Ettinger C.L."/>
            <person name="Stajich J.E."/>
            <person name="Farrell T.M."/>
            <person name="Glorioso B.M."/>
            <person name="Lawson B."/>
            <person name="Price S.J."/>
            <person name="Stengle A.G."/>
            <person name="Grear D.A."/>
            <person name="Lorch J.M."/>
        </authorList>
    </citation>
    <scope>NUCLEOTIDE SEQUENCE</scope>
    <source>
        <strain evidence="1">NWHC 24266-5</strain>
    </source>
</reference>
<organism evidence="1">
    <name type="scientific">Ophidiomyces ophidiicola</name>
    <dbReference type="NCBI Taxonomy" id="1387563"/>
    <lineage>
        <taxon>Eukaryota</taxon>
        <taxon>Fungi</taxon>
        <taxon>Dikarya</taxon>
        <taxon>Ascomycota</taxon>
        <taxon>Pezizomycotina</taxon>
        <taxon>Eurotiomycetes</taxon>
        <taxon>Eurotiomycetidae</taxon>
        <taxon>Onygenales</taxon>
        <taxon>Onygenaceae</taxon>
        <taxon>Ophidiomyces</taxon>
    </lineage>
</organism>
<protein>
    <submittedName>
        <fullName evidence="1">Component of a membrane-bound complex containing the Tor2p kinase</fullName>
    </submittedName>
</protein>
<name>A0ACB8UPN8_9EURO</name>
<keyword evidence="1" id="KW-0418">Kinase</keyword>